<proteinExistence type="predicted"/>
<accession>A0AAU2A585</accession>
<dbReference type="GO" id="GO:0008270">
    <property type="term" value="F:zinc ion binding"/>
    <property type="evidence" value="ECO:0007669"/>
    <property type="project" value="InterPro"/>
</dbReference>
<dbReference type="Gene3D" id="1.10.30.50">
    <property type="match status" value="1"/>
</dbReference>
<dbReference type="SMART" id="SM00507">
    <property type="entry name" value="HNHc"/>
    <property type="match status" value="1"/>
</dbReference>
<gene>
    <name evidence="3" type="ORF">OHA22_26020</name>
</gene>
<name>A0AAU2A585_9ACTN</name>
<dbReference type="InterPro" id="IPR002711">
    <property type="entry name" value="HNH"/>
</dbReference>
<dbReference type="Pfam" id="PF01844">
    <property type="entry name" value="HNH"/>
    <property type="match status" value="1"/>
</dbReference>
<evidence type="ECO:0000313" key="3">
    <source>
        <dbReference type="EMBL" id="WTT18736.1"/>
    </source>
</evidence>
<feature type="region of interest" description="Disordered" evidence="1">
    <location>
        <begin position="119"/>
        <end position="167"/>
    </location>
</feature>
<feature type="domain" description="HNH nuclease" evidence="2">
    <location>
        <begin position="16"/>
        <end position="70"/>
    </location>
</feature>
<dbReference type="PANTHER" id="PTHR33877">
    <property type="entry name" value="SLL1193 PROTEIN"/>
    <property type="match status" value="1"/>
</dbReference>
<dbReference type="CDD" id="cd00085">
    <property type="entry name" value="HNHc"/>
    <property type="match status" value="1"/>
</dbReference>
<reference evidence="3" key="1">
    <citation type="submission" date="2022-10" db="EMBL/GenBank/DDBJ databases">
        <title>The complete genomes of actinobacterial strains from the NBC collection.</title>
        <authorList>
            <person name="Joergensen T.S."/>
            <person name="Alvarez Arevalo M."/>
            <person name="Sterndorff E.B."/>
            <person name="Faurdal D."/>
            <person name="Vuksanovic O."/>
            <person name="Mourched A.-S."/>
            <person name="Charusanti P."/>
            <person name="Shaw S."/>
            <person name="Blin K."/>
            <person name="Weber T."/>
        </authorList>
    </citation>
    <scope>NUCLEOTIDE SEQUENCE</scope>
    <source>
        <strain evidence="3">NBC_00093</strain>
    </source>
</reference>
<dbReference type="EMBL" id="CP108222">
    <property type="protein sequence ID" value="WTT18736.1"/>
    <property type="molecule type" value="Genomic_DNA"/>
</dbReference>
<keyword evidence="3" id="KW-0255">Endonuclease</keyword>
<dbReference type="InterPro" id="IPR003615">
    <property type="entry name" value="HNH_nuc"/>
</dbReference>
<protein>
    <submittedName>
        <fullName evidence="3">HNH endonuclease</fullName>
    </submittedName>
</protein>
<dbReference type="PANTHER" id="PTHR33877:SF2">
    <property type="entry name" value="OS07G0170200 PROTEIN"/>
    <property type="match status" value="1"/>
</dbReference>
<evidence type="ECO:0000256" key="1">
    <source>
        <dbReference type="SAM" id="MobiDB-lite"/>
    </source>
</evidence>
<keyword evidence="3" id="KW-0540">Nuclease</keyword>
<evidence type="ECO:0000259" key="2">
    <source>
        <dbReference type="SMART" id="SM00507"/>
    </source>
</evidence>
<sequence>MTVGKRGTLNASRTRARKFQLAQRDGLRCAYCRAPFTKLGEATMDHVVPLSLLRTWSADHLVLACRSCNEAKADRLPLSIALLLLWSADPSRPTLTLADWRLLARLAHANQSTYAAVWSPDPIGQRSTPDLRDEPRHTRRHGTACGRPVRGARPTDHPIVRRPSIRPDCLRTPRPVRVCVRPTGEGVPA</sequence>
<dbReference type="InterPro" id="IPR052892">
    <property type="entry name" value="NA-targeting_endonuclease"/>
</dbReference>
<organism evidence="3">
    <name type="scientific">Streptomyces sp. NBC_00093</name>
    <dbReference type="NCBI Taxonomy" id="2975649"/>
    <lineage>
        <taxon>Bacteria</taxon>
        <taxon>Bacillati</taxon>
        <taxon>Actinomycetota</taxon>
        <taxon>Actinomycetes</taxon>
        <taxon>Kitasatosporales</taxon>
        <taxon>Streptomycetaceae</taxon>
        <taxon>Streptomyces</taxon>
    </lineage>
</organism>
<keyword evidence="3" id="KW-0378">Hydrolase</keyword>
<dbReference type="AlphaFoldDB" id="A0AAU2A585"/>
<dbReference type="GO" id="GO:0003676">
    <property type="term" value="F:nucleic acid binding"/>
    <property type="evidence" value="ECO:0007669"/>
    <property type="project" value="InterPro"/>
</dbReference>
<dbReference type="GO" id="GO:0004519">
    <property type="term" value="F:endonuclease activity"/>
    <property type="evidence" value="ECO:0007669"/>
    <property type="project" value="UniProtKB-KW"/>
</dbReference>